<evidence type="ECO:0000256" key="1">
    <source>
        <dbReference type="PROSITE-ProRule" id="PRU10038"/>
    </source>
</evidence>
<dbReference type="PANTHER" id="PTHR23024:SF577">
    <property type="entry name" value="CARBOXYLESTERASE 2-RELATED"/>
    <property type="match status" value="1"/>
</dbReference>
<sequence length="316" mass="35687">MGSNNDHKEVTFEFPPFIRVYKDGHMERIVEPKFTPPSSSLDPTTNVSSKDVIIDSKTGLSARLYLPQVQESQSKLPLLIYIHGGGFCIESAFSPLYHSYLNSLVAQANVVAISIEYRKAPDYLIPICYEDSWSSIEWVVSESEKEEWFKKYVDFQRVFIAGDSAGGNITHNMAIRAGCFDLKGLKIKGIALIHPYFAKELVGDEIGDVGMEREGKFWKFICPLTTGLDDPLVCPRKDRNISKLGCEKVLVCVAEKDGLRDRGWFYYQNLGKSGWNGVLEFMETEGENHVFHLFNPTSEKAGDLMKRLVSFINTSE</sequence>
<proteinExistence type="predicted"/>
<dbReference type="Gene3D" id="3.40.50.1820">
    <property type="entry name" value="alpha/beta hydrolase"/>
    <property type="match status" value="1"/>
</dbReference>
<dbReference type="InParanoid" id="A0A2G5DS70"/>
<dbReference type="InterPro" id="IPR033140">
    <property type="entry name" value="Lipase_GDXG_put_SER_AS"/>
</dbReference>
<name>A0A2G5DS70_AQUCA</name>
<dbReference type="InterPro" id="IPR050466">
    <property type="entry name" value="Carboxylest/Gibb_receptor"/>
</dbReference>
<organism evidence="3 4">
    <name type="scientific">Aquilegia coerulea</name>
    <name type="common">Rocky mountain columbine</name>
    <dbReference type="NCBI Taxonomy" id="218851"/>
    <lineage>
        <taxon>Eukaryota</taxon>
        <taxon>Viridiplantae</taxon>
        <taxon>Streptophyta</taxon>
        <taxon>Embryophyta</taxon>
        <taxon>Tracheophyta</taxon>
        <taxon>Spermatophyta</taxon>
        <taxon>Magnoliopsida</taxon>
        <taxon>Ranunculales</taxon>
        <taxon>Ranunculaceae</taxon>
        <taxon>Thalictroideae</taxon>
        <taxon>Aquilegia</taxon>
    </lineage>
</organism>
<evidence type="ECO:0000313" key="3">
    <source>
        <dbReference type="EMBL" id="PIA46365.1"/>
    </source>
</evidence>
<protein>
    <recommendedName>
        <fullName evidence="2">Alpha/beta hydrolase fold-3 domain-containing protein</fullName>
    </recommendedName>
</protein>
<reference evidence="3 4" key="1">
    <citation type="submission" date="2017-09" db="EMBL/GenBank/DDBJ databases">
        <title>WGS assembly of Aquilegia coerulea Goldsmith.</title>
        <authorList>
            <person name="Hodges S."/>
            <person name="Kramer E."/>
            <person name="Nordborg M."/>
            <person name="Tomkins J."/>
            <person name="Borevitz J."/>
            <person name="Derieg N."/>
            <person name="Yan J."/>
            <person name="Mihaltcheva S."/>
            <person name="Hayes R.D."/>
            <person name="Rokhsar D."/>
        </authorList>
    </citation>
    <scope>NUCLEOTIDE SEQUENCE [LARGE SCALE GENOMIC DNA]</scope>
    <source>
        <strain evidence="4">cv. Goldsmith</strain>
    </source>
</reference>
<keyword evidence="4" id="KW-1185">Reference proteome</keyword>
<accession>A0A2G5DS70</accession>
<dbReference type="SUPFAM" id="SSF53474">
    <property type="entry name" value="alpha/beta-Hydrolases"/>
    <property type="match status" value="1"/>
</dbReference>
<dbReference type="STRING" id="218851.A0A2G5DS70"/>
<dbReference type="PANTHER" id="PTHR23024">
    <property type="entry name" value="ARYLACETAMIDE DEACETYLASE"/>
    <property type="match status" value="1"/>
</dbReference>
<dbReference type="PROSITE" id="PS01174">
    <property type="entry name" value="LIPASE_GDXG_SER"/>
    <property type="match status" value="1"/>
</dbReference>
<evidence type="ECO:0000313" key="4">
    <source>
        <dbReference type="Proteomes" id="UP000230069"/>
    </source>
</evidence>
<dbReference type="OrthoDB" id="408631at2759"/>
<feature type="domain" description="Alpha/beta hydrolase fold-3" evidence="2">
    <location>
        <begin position="79"/>
        <end position="292"/>
    </location>
</feature>
<feature type="active site" evidence="1">
    <location>
        <position position="164"/>
    </location>
</feature>
<dbReference type="InterPro" id="IPR013094">
    <property type="entry name" value="AB_hydrolase_3"/>
</dbReference>
<dbReference type="InterPro" id="IPR029058">
    <property type="entry name" value="AB_hydrolase_fold"/>
</dbReference>
<dbReference type="Proteomes" id="UP000230069">
    <property type="component" value="Unassembled WGS sequence"/>
</dbReference>
<dbReference type="ESTHER" id="aquca-a0a2g5ds70">
    <property type="family name" value="Plant_carboxylesterase"/>
</dbReference>
<dbReference type="GO" id="GO:0016787">
    <property type="term" value="F:hydrolase activity"/>
    <property type="evidence" value="ECO:0007669"/>
    <property type="project" value="InterPro"/>
</dbReference>
<evidence type="ECO:0000259" key="2">
    <source>
        <dbReference type="Pfam" id="PF07859"/>
    </source>
</evidence>
<gene>
    <name evidence="3" type="ORF">AQUCO_01500117v1</name>
</gene>
<dbReference type="EMBL" id="KZ305032">
    <property type="protein sequence ID" value="PIA46365.1"/>
    <property type="molecule type" value="Genomic_DNA"/>
</dbReference>
<dbReference type="Pfam" id="PF07859">
    <property type="entry name" value="Abhydrolase_3"/>
    <property type="match status" value="1"/>
</dbReference>
<dbReference type="AlphaFoldDB" id="A0A2G5DS70"/>